<evidence type="ECO:0000313" key="2">
    <source>
        <dbReference type="EMBL" id="KAK3252907.1"/>
    </source>
</evidence>
<comment type="caution">
    <text evidence="2">The sequence shown here is derived from an EMBL/GenBank/DDBJ whole genome shotgun (WGS) entry which is preliminary data.</text>
</comment>
<dbReference type="EMBL" id="LGRX02025098">
    <property type="protein sequence ID" value="KAK3252907.1"/>
    <property type="molecule type" value="Genomic_DNA"/>
</dbReference>
<dbReference type="Proteomes" id="UP001190700">
    <property type="component" value="Unassembled WGS sequence"/>
</dbReference>
<keyword evidence="3" id="KW-1185">Reference proteome</keyword>
<name>A0AAE0F699_9CHLO</name>
<feature type="region of interest" description="Disordered" evidence="1">
    <location>
        <begin position="63"/>
        <end position="91"/>
    </location>
</feature>
<accession>A0AAE0F699</accession>
<evidence type="ECO:0000256" key="1">
    <source>
        <dbReference type="SAM" id="MobiDB-lite"/>
    </source>
</evidence>
<evidence type="ECO:0000313" key="3">
    <source>
        <dbReference type="Proteomes" id="UP001190700"/>
    </source>
</evidence>
<feature type="region of interest" description="Disordered" evidence="1">
    <location>
        <begin position="123"/>
        <end position="142"/>
    </location>
</feature>
<protein>
    <submittedName>
        <fullName evidence="2">Uncharacterized protein</fullName>
    </submittedName>
</protein>
<proteinExistence type="predicted"/>
<dbReference type="AlphaFoldDB" id="A0AAE0F699"/>
<sequence>MIIRRAVGRCPAGSGWRWAGGGRIGGGMDPGLNGGEAARCEGLERLALMDRPWEDAIEETDYATQDGLGGGPQGSEEMQHERSGQASDGAGEAGWMASRLLESMEDAALSVEDILAEWDPWDEISSPGPEGEVWTQERSGASPEQALALAEEGVATLMGASRRVASLLEGAVVNSYREGDDWVVNYRPPGGLGTHRQPWGWDPKQEQRGTTVVAQVWSALLKFAATSQGIQCKGFRHMELTLGAEGCRRKLVTSAQVQMRATQSIILSLSGQALGVPAVARVGRLSWDRVLE</sequence>
<gene>
    <name evidence="2" type="ORF">CYMTET_37813</name>
</gene>
<reference evidence="2 3" key="1">
    <citation type="journal article" date="2015" name="Genome Biol. Evol.">
        <title>Comparative Genomics of a Bacterivorous Green Alga Reveals Evolutionary Causalities and Consequences of Phago-Mixotrophic Mode of Nutrition.</title>
        <authorList>
            <person name="Burns J.A."/>
            <person name="Paasch A."/>
            <person name="Narechania A."/>
            <person name="Kim E."/>
        </authorList>
    </citation>
    <scope>NUCLEOTIDE SEQUENCE [LARGE SCALE GENOMIC DNA]</scope>
    <source>
        <strain evidence="2 3">PLY_AMNH</strain>
    </source>
</reference>
<organism evidence="2 3">
    <name type="scientific">Cymbomonas tetramitiformis</name>
    <dbReference type="NCBI Taxonomy" id="36881"/>
    <lineage>
        <taxon>Eukaryota</taxon>
        <taxon>Viridiplantae</taxon>
        <taxon>Chlorophyta</taxon>
        <taxon>Pyramimonadophyceae</taxon>
        <taxon>Pyramimonadales</taxon>
        <taxon>Pyramimonadaceae</taxon>
        <taxon>Cymbomonas</taxon>
    </lineage>
</organism>